<evidence type="ECO:0000256" key="5">
    <source>
        <dbReference type="RuleBase" id="RU003950"/>
    </source>
</evidence>
<comment type="function">
    <text evidence="3 5">Binds to 23S rRNA. Forms part of two intersubunit bridges in the 70S ribosome.</text>
</comment>
<accession>A0A0H4TC40</accession>
<dbReference type="SUPFAM" id="SSF50193">
    <property type="entry name" value="Ribosomal protein L14"/>
    <property type="match status" value="1"/>
</dbReference>
<comment type="similarity">
    <text evidence="3 4">Belongs to the universal ribosomal protein uL14 family.</text>
</comment>
<sequence>MIQFRSILKPADNSGAKRLMVIGISPKIGKKATLGDVILCVVKGADPAGVVADHEKVRVLVVRTKKEVGRQDGSYVRFDDNAGVVIDKQGLPRGTRILGPVAREVKEAGYNKIASLAREVV</sequence>
<dbReference type="SMART" id="SM01374">
    <property type="entry name" value="Ribosomal_L14"/>
    <property type="match status" value="1"/>
</dbReference>
<dbReference type="PANTHER" id="PTHR11761">
    <property type="entry name" value="50S/60S RIBOSOMAL PROTEIN L14/L23"/>
    <property type="match status" value="1"/>
</dbReference>
<evidence type="ECO:0000256" key="1">
    <source>
        <dbReference type="ARBA" id="ARBA00022980"/>
    </source>
</evidence>
<dbReference type="PANTHER" id="PTHR11761:SF3">
    <property type="entry name" value="LARGE RIBOSOMAL SUBUNIT PROTEIN UL14M"/>
    <property type="match status" value="1"/>
</dbReference>
<keyword evidence="2 3" id="KW-0687">Ribonucleoprotein</keyword>
<gene>
    <name evidence="3" type="primary">rplN</name>
</gene>
<comment type="subunit">
    <text evidence="3">Part of the 50S ribosomal subunit. Forms a cluster with proteins L3 and L19. In the 70S ribosome, L14 and L19 interact and together make contacts with the 16S rRNA in bridges B5 and B8.</text>
</comment>
<dbReference type="AlphaFoldDB" id="A0A0H4TC40"/>
<evidence type="ECO:0000256" key="4">
    <source>
        <dbReference type="RuleBase" id="RU003949"/>
    </source>
</evidence>
<evidence type="ECO:0000256" key="2">
    <source>
        <dbReference type="ARBA" id="ARBA00023274"/>
    </source>
</evidence>
<dbReference type="Gene3D" id="2.40.150.20">
    <property type="entry name" value="Ribosomal protein L14"/>
    <property type="match status" value="1"/>
</dbReference>
<dbReference type="GO" id="GO:0006412">
    <property type="term" value="P:translation"/>
    <property type="evidence" value="ECO:0007669"/>
    <property type="project" value="UniProtKB-UniRule"/>
</dbReference>
<dbReference type="NCBIfam" id="TIGR01067">
    <property type="entry name" value="rplN_bact"/>
    <property type="match status" value="1"/>
</dbReference>
<dbReference type="InterPro" id="IPR000218">
    <property type="entry name" value="Ribosomal_uL14"/>
</dbReference>
<evidence type="ECO:0000313" key="6">
    <source>
        <dbReference type="EMBL" id="AKQ05571.1"/>
    </source>
</evidence>
<dbReference type="GO" id="GO:0070180">
    <property type="term" value="F:large ribosomal subunit rRNA binding"/>
    <property type="evidence" value="ECO:0007669"/>
    <property type="project" value="TreeGrafter"/>
</dbReference>
<dbReference type="InterPro" id="IPR036853">
    <property type="entry name" value="Ribosomal_uL14_sf"/>
</dbReference>
<dbReference type="EMBL" id="KT007081">
    <property type="protein sequence ID" value="AKQ05571.1"/>
    <property type="molecule type" value="Genomic_DNA"/>
</dbReference>
<evidence type="ECO:0000256" key="3">
    <source>
        <dbReference type="HAMAP-Rule" id="MF_01367"/>
    </source>
</evidence>
<reference evidence="6" key="1">
    <citation type="journal article" date="2015" name="ISME J.">
        <title>Aquifer environment selects for microbial species cohorts in sediment and groundwater.</title>
        <authorList>
            <person name="Hug L.A."/>
            <person name="Thomas B.C."/>
            <person name="Brown C.T."/>
            <person name="Frischkorn K.R."/>
            <person name="Williams K.H."/>
            <person name="Tringe S.G."/>
            <person name="Banfield J.F."/>
        </authorList>
    </citation>
    <scope>NUCLEOTIDE SEQUENCE</scope>
</reference>
<keyword evidence="3 5" id="KW-0699">rRNA-binding</keyword>
<name>A0A0H4TC40_9BACT</name>
<keyword evidence="3 5" id="KW-0694">RNA-binding</keyword>
<protein>
    <recommendedName>
        <fullName evidence="3">Large ribosomal subunit protein uL14</fullName>
    </recommendedName>
</protein>
<proteinExistence type="inferred from homology"/>
<dbReference type="HAMAP" id="MF_01367">
    <property type="entry name" value="Ribosomal_uL14"/>
    <property type="match status" value="1"/>
</dbReference>
<dbReference type="InterPro" id="IPR005745">
    <property type="entry name" value="Ribosomal_uL14_bac-type"/>
</dbReference>
<organism evidence="6">
    <name type="scientific">uncultured Microgenomates bacterium Rifle_16ft_4_minimus_24682</name>
    <dbReference type="NCBI Taxonomy" id="1665111"/>
    <lineage>
        <taxon>Bacteria</taxon>
        <taxon>Candidatus Microgenomatota</taxon>
        <taxon>environmental samples</taxon>
    </lineage>
</organism>
<dbReference type="GO" id="GO:0022625">
    <property type="term" value="C:cytosolic large ribosomal subunit"/>
    <property type="evidence" value="ECO:0007669"/>
    <property type="project" value="TreeGrafter"/>
</dbReference>
<dbReference type="CDD" id="cd00337">
    <property type="entry name" value="Ribosomal_uL14"/>
    <property type="match status" value="1"/>
</dbReference>
<dbReference type="Pfam" id="PF00238">
    <property type="entry name" value="Ribosomal_L14"/>
    <property type="match status" value="1"/>
</dbReference>
<keyword evidence="1 3" id="KW-0689">Ribosomal protein</keyword>
<dbReference type="GO" id="GO:0003735">
    <property type="term" value="F:structural constituent of ribosome"/>
    <property type="evidence" value="ECO:0007669"/>
    <property type="project" value="InterPro"/>
</dbReference>